<dbReference type="Gene3D" id="3.40.50.150">
    <property type="entry name" value="Vaccinia Virus protein VP39"/>
    <property type="match status" value="1"/>
</dbReference>
<dbReference type="InterPro" id="IPR029063">
    <property type="entry name" value="SAM-dependent_MTases_sf"/>
</dbReference>
<protein>
    <recommendedName>
        <fullName evidence="1">Methyltransferase FkbM domain-containing protein</fullName>
    </recommendedName>
</protein>
<name>A0A6C7EFE9_ILUCY</name>
<dbReference type="SUPFAM" id="SSF53335">
    <property type="entry name" value="S-adenosyl-L-methionine-dependent methyltransferases"/>
    <property type="match status" value="1"/>
</dbReference>
<feature type="domain" description="Methyltransferase FkbM" evidence="1">
    <location>
        <begin position="65"/>
        <end position="223"/>
    </location>
</feature>
<dbReference type="Pfam" id="PF05050">
    <property type="entry name" value="Methyltransf_21"/>
    <property type="match status" value="1"/>
</dbReference>
<reference evidence="2 3" key="1">
    <citation type="journal article" date="2013" name="Int. J. Syst. Evol. Microbiol.">
        <title>Ilumatobacter nonamiense sp. nov. and Ilumatobacter coccineum sp. nov., isolated from seashore sand.</title>
        <authorList>
            <person name="Matsumoto A."/>
            <person name="Kasai H."/>
            <person name="Matsuo Y."/>
            <person name="Shizuri Y."/>
            <person name="Ichikawa N."/>
            <person name="Fujita N."/>
            <person name="Omura S."/>
            <person name="Takahashi Y."/>
        </authorList>
    </citation>
    <scope>NUCLEOTIDE SEQUENCE [LARGE SCALE GENOMIC DNA]</scope>
    <source>
        <strain evidence="3">NBRC 103263 / KCTC 29153 / YM16-304</strain>
    </source>
</reference>
<dbReference type="PANTHER" id="PTHR34203:SF15">
    <property type="entry name" value="SLL1173 PROTEIN"/>
    <property type="match status" value="1"/>
</dbReference>
<dbReference type="NCBIfam" id="TIGR01444">
    <property type="entry name" value="fkbM_fam"/>
    <property type="match status" value="1"/>
</dbReference>
<proteinExistence type="predicted"/>
<accession>A0A6C7EFE9</accession>
<dbReference type="InterPro" id="IPR006342">
    <property type="entry name" value="FkbM_mtfrase"/>
</dbReference>
<dbReference type="EMBL" id="AP012057">
    <property type="protein sequence ID" value="BAN03338.1"/>
    <property type="molecule type" value="Genomic_DNA"/>
</dbReference>
<dbReference type="InterPro" id="IPR052514">
    <property type="entry name" value="SAM-dependent_MTase"/>
</dbReference>
<dbReference type="AlphaFoldDB" id="A0A6C7EFE9"/>
<dbReference type="RefSeq" id="WP_015442585.1">
    <property type="nucleotide sequence ID" value="NC_020520.1"/>
</dbReference>
<keyword evidence="3" id="KW-1185">Reference proteome</keyword>
<dbReference type="Proteomes" id="UP000011863">
    <property type="component" value="Chromosome"/>
</dbReference>
<evidence type="ECO:0000313" key="2">
    <source>
        <dbReference type="EMBL" id="BAN03338.1"/>
    </source>
</evidence>
<organism evidence="2 3">
    <name type="scientific">Ilumatobacter coccineus (strain NBRC 103263 / KCTC 29153 / YM16-304)</name>
    <dbReference type="NCBI Taxonomy" id="1313172"/>
    <lineage>
        <taxon>Bacteria</taxon>
        <taxon>Bacillati</taxon>
        <taxon>Actinomycetota</taxon>
        <taxon>Acidimicrobiia</taxon>
        <taxon>Acidimicrobiales</taxon>
        <taxon>Ilumatobacteraceae</taxon>
        <taxon>Ilumatobacter</taxon>
    </lineage>
</organism>
<sequence length="262" mass="28913">MPLPPAPLDHDALYDAVATAASTLVSYIPDPGDDELAEERGVFGTNERELTHIRSFIPPGRLALDIGAGSGLYTYRIVSKAGRCIGFEPRSNAARVTTQRMEPWSRSLTVLNCAISESDGTATLRVPTKYIGWATMDERNSLESLDDRECETLEVATLVVDRMRLHDVGFVKIDVEGHEGPVLASMVDTIRRCRPRFLIEATNITGGTTVAEIFDFFESMQYRGLRSVDGQFVPTDLEEYLESRAVNAAFVPAESKQPLVLD</sequence>
<evidence type="ECO:0000313" key="3">
    <source>
        <dbReference type="Proteomes" id="UP000011863"/>
    </source>
</evidence>
<gene>
    <name evidence="2" type="ORF">YM304_30240</name>
</gene>
<evidence type="ECO:0000259" key="1">
    <source>
        <dbReference type="Pfam" id="PF05050"/>
    </source>
</evidence>
<dbReference type="KEGG" id="aym:YM304_30240"/>
<dbReference type="PANTHER" id="PTHR34203">
    <property type="entry name" value="METHYLTRANSFERASE, FKBM FAMILY PROTEIN"/>
    <property type="match status" value="1"/>
</dbReference>